<reference evidence="16" key="1">
    <citation type="submission" date="2010-05" db="EMBL/GenBank/DDBJ databases">
        <title>The Genome Sequence of Magnaporthe poae strain ATCC 64411.</title>
        <authorList>
            <consortium name="The Broad Institute Genome Sequencing Platform"/>
            <consortium name="Broad Institute Genome Sequencing Center for Infectious Disease"/>
            <person name="Ma L.-J."/>
            <person name="Dead R."/>
            <person name="Young S."/>
            <person name="Zeng Q."/>
            <person name="Koehrsen M."/>
            <person name="Alvarado L."/>
            <person name="Berlin A."/>
            <person name="Chapman S.B."/>
            <person name="Chen Z."/>
            <person name="Freedman E."/>
            <person name="Gellesch M."/>
            <person name="Goldberg J."/>
            <person name="Griggs A."/>
            <person name="Gujja S."/>
            <person name="Heilman E.R."/>
            <person name="Heiman D."/>
            <person name="Hepburn T."/>
            <person name="Howarth C."/>
            <person name="Jen D."/>
            <person name="Larson L."/>
            <person name="Mehta T."/>
            <person name="Neiman D."/>
            <person name="Pearson M."/>
            <person name="Roberts A."/>
            <person name="Saif S."/>
            <person name="Shea T."/>
            <person name="Shenoy N."/>
            <person name="Sisk P."/>
            <person name="Stolte C."/>
            <person name="Sykes S."/>
            <person name="Walk T."/>
            <person name="White J."/>
            <person name="Yandava C."/>
            <person name="Haas B."/>
            <person name="Nusbaum C."/>
            <person name="Birren B."/>
        </authorList>
    </citation>
    <scope>NUCLEOTIDE SEQUENCE</scope>
    <source>
        <strain evidence="16">ATCC 64411</strain>
    </source>
</reference>
<dbReference type="MEROPS" id="M49.004"/>
<name>A0A0C4DTH9_MAGP6</name>
<dbReference type="OMA" id="QRYWIRD"/>
<comment type="subcellular location">
    <subcellularLocation>
        <location evidence="3">Cytoplasm</location>
    </subcellularLocation>
</comment>
<evidence type="ECO:0000256" key="9">
    <source>
        <dbReference type="ARBA" id="ARBA00022670"/>
    </source>
</evidence>
<keyword evidence="7" id="KW-0031">Aminopeptidase</keyword>
<dbReference type="GO" id="GO:0005737">
    <property type="term" value="C:cytoplasm"/>
    <property type="evidence" value="ECO:0007669"/>
    <property type="project" value="UniProtKB-SubCell"/>
</dbReference>
<gene>
    <name evidence="16" type="ORF">MAPG_03247</name>
</gene>
<dbReference type="GO" id="GO:0006508">
    <property type="term" value="P:proteolysis"/>
    <property type="evidence" value="ECO:0007669"/>
    <property type="project" value="UniProtKB-KW"/>
</dbReference>
<dbReference type="FunFam" id="3.30.540.30:FF:000004">
    <property type="entry name" value="Dipeptidyl peptidase 3"/>
    <property type="match status" value="1"/>
</dbReference>
<dbReference type="FunFam" id="3.30.540.30:FF:000002">
    <property type="entry name" value="Dipeptidyl peptidase 3"/>
    <property type="match status" value="1"/>
</dbReference>
<evidence type="ECO:0000313" key="16">
    <source>
        <dbReference type="EMBL" id="KLU84202.1"/>
    </source>
</evidence>
<dbReference type="PANTHER" id="PTHR23422:SF11">
    <property type="entry name" value="DIPEPTIDYL PEPTIDASE 3"/>
    <property type="match status" value="1"/>
</dbReference>
<evidence type="ECO:0000256" key="15">
    <source>
        <dbReference type="ARBA" id="ARBA00032119"/>
    </source>
</evidence>
<keyword evidence="13" id="KW-0482">Metalloprotease</keyword>
<evidence type="ECO:0000256" key="12">
    <source>
        <dbReference type="ARBA" id="ARBA00022833"/>
    </source>
</evidence>
<evidence type="ECO:0000256" key="3">
    <source>
        <dbReference type="ARBA" id="ARBA00004496"/>
    </source>
</evidence>
<keyword evidence="12" id="KW-0862">Zinc</keyword>
<dbReference type="eggNOG" id="KOG3675">
    <property type="taxonomic scope" value="Eukaryota"/>
</dbReference>
<evidence type="ECO:0000313" key="18">
    <source>
        <dbReference type="Proteomes" id="UP000011715"/>
    </source>
</evidence>
<dbReference type="OrthoDB" id="4694525at2759"/>
<comment type="similarity">
    <text evidence="4">Belongs to the peptidase M49 family.</text>
</comment>
<dbReference type="EC" id="3.4.14.4" evidence="5"/>
<evidence type="ECO:0000256" key="6">
    <source>
        <dbReference type="ARBA" id="ARBA00014713"/>
    </source>
</evidence>
<evidence type="ECO:0000256" key="11">
    <source>
        <dbReference type="ARBA" id="ARBA00022801"/>
    </source>
</evidence>
<dbReference type="GO" id="GO:0008237">
    <property type="term" value="F:metallopeptidase activity"/>
    <property type="evidence" value="ECO:0007669"/>
    <property type="project" value="UniProtKB-KW"/>
</dbReference>
<keyword evidence="9" id="KW-0645">Protease</keyword>
<dbReference type="InterPro" id="IPR039461">
    <property type="entry name" value="Peptidase_M49"/>
</dbReference>
<dbReference type="STRING" id="644358.A0A0C4DTH9"/>
<dbReference type="GO" id="GO:0008239">
    <property type="term" value="F:dipeptidyl-peptidase activity"/>
    <property type="evidence" value="ECO:0007669"/>
    <property type="project" value="UniProtKB-EC"/>
</dbReference>
<dbReference type="Proteomes" id="UP000011715">
    <property type="component" value="Unassembled WGS sequence"/>
</dbReference>
<dbReference type="AlphaFoldDB" id="A0A0C4DTH9"/>
<keyword evidence="10" id="KW-0479">Metal-binding</keyword>
<dbReference type="Pfam" id="PF03571">
    <property type="entry name" value="Peptidase_M49"/>
    <property type="match status" value="1"/>
</dbReference>
<reference evidence="17" key="4">
    <citation type="journal article" date="2015" name="G3 (Bethesda)">
        <title>Genome sequences of three phytopathogenic species of the Magnaporthaceae family of fungi.</title>
        <authorList>
            <person name="Okagaki L.H."/>
            <person name="Nunes C.C."/>
            <person name="Sailsbery J."/>
            <person name="Clay B."/>
            <person name="Brown D."/>
            <person name="John T."/>
            <person name="Oh Y."/>
            <person name="Young N."/>
            <person name="Fitzgerald M."/>
            <person name="Haas B.J."/>
            <person name="Zeng Q."/>
            <person name="Young S."/>
            <person name="Adiconis X."/>
            <person name="Fan L."/>
            <person name="Levin J.Z."/>
            <person name="Mitchell T.K."/>
            <person name="Okubara P.A."/>
            <person name="Farman M.L."/>
            <person name="Kohn L.M."/>
            <person name="Birren B."/>
            <person name="Ma L.-J."/>
            <person name="Dean R.A."/>
        </authorList>
    </citation>
    <scope>NUCLEOTIDE SEQUENCE</scope>
    <source>
        <strain evidence="17">ATCC 64411 / 73-15</strain>
    </source>
</reference>
<keyword evidence="11" id="KW-0378">Hydrolase</keyword>
<dbReference type="Gene3D" id="3.30.540.30">
    <property type="match status" value="3"/>
</dbReference>
<keyword evidence="8" id="KW-0963">Cytoplasm</keyword>
<protein>
    <recommendedName>
        <fullName evidence="6">Dipeptidyl peptidase 3</fullName>
        <ecNumber evidence="5">3.4.14.4</ecNumber>
    </recommendedName>
    <alternativeName>
        <fullName evidence="14">Dipeptidyl aminopeptidase III</fullName>
    </alternativeName>
    <alternativeName>
        <fullName evidence="15">Dipeptidyl peptidase III</fullName>
    </alternativeName>
</protein>
<reference evidence="16" key="3">
    <citation type="submission" date="2011-03" db="EMBL/GenBank/DDBJ databases">
        <title>Annotation of Magnaporthe poae ATCC 64411.</title>
        <authorList>
            <person name="Ma L.-J."/>
            <person name="Dead R."/>
            <person name="Young S.K."/>
            <person name="Zeng Q."/>
            <person name="Gargeya S."/>
            <person name="Fitzgerald M."/>
            <person name="Haas B."/>
            <person name="Abouelleil A."/>
            <person name="Alvarado L."/>
            <person name="Arachchi H.M."/>
            <person name="Berlin A."/>
            <person name="Brown A."/>
            <person name="Chapman S.B."/>
            <person name="Chen Z."/>
            <person name="Dunbar C."/>
            <person name="Freedman E."/>
            <person name="Gearin G."/>
            <person name="Gellesch M."/>
            <person name="Goldberg J."/>
            <person name="Griggs A."/>
            <person name="Gujja S."/>
            <person name="Heiman D."/>
            <person name="Howarth C."/>
            <person name="Larson L."/>
            <person name="Lui A."/>
            <person name="MacDonald P.J.P."/>
            <person name="Mehta T."/>
            <person name="Montmayeur A."/>
            <person name="Murphy C."/>
            <person name="Neiman D."/>
            <person name="Pearson M."/>
            <person name="Priest M."/>
            <person name="Roberts A."/>
            <person name="Saif S."/>
            <person name="Shea T."/>
            <person name="Shenoy N."/>
            <person name="Sisk P."/>
            <person name="Stolte C."/>
            <person name="Sykes S."/>
            <person name="Yandava C."/>
            <person name="Wortman J."/>
            <person name="Nusbaum C."/>
            <person name="Birren B."/>
        </authorList>
    </citation>
    <scope>NUCLEOTIDE SEQUENCE</scope>
    <source>
        <strain evidence="16">ATCC 64411</strain>
    </source>
</reference>
<dbReference type="EMBL" id="GL876967">
    <property type="protein sequence ID" value="KLU84202.1"/>
    <property type="molecule type" value="Genomic_DNA"/>
</dbReference>
<evidence type="ECO:0000256" key="7">
    <source>
        <dbReference type="ARBA" id="ARBA00022438"/>
    </source>
</evidence>
<evidence type="ECO:0000256" key="14">
    <source>
        <dbReference type="ARBA" id="ARBA00031288"/>
    </source>
</evidence>
<dbReference type="EnsemblFungi" id="MAPG_03247T0">
    <property type="protein sequence ID" value="MAPG_03247T0"/>
    <property type="gene ID" value="MAPG_03247"/>
</dbReference>
<evidence type="ECO:0000256" key="8">
    <source>
        <dbReference type="ARBA" id="ARBA00022490"/>
    </source>
</evidence>
<evidence type="ECO:0000313" key="17">
    <source>
        <dbReference type="EnsemblFungi" id="MAPG_03247T0"/>
    </source>
</evidence>
<evidence type="ECO:0000256" key="4">
    <source>
        <dbReference type="ARBA" id="ARBA00010200"/>
    </source>
</evidence>
<reference evidence="17" key="5">
    <citation type="submission" date="2015-06" db="UniProtKB">
        <authorList>
            <consortium name="EnsemblFungi"/>
        </authorList>
    </citation>
    <scope>IDENTIFICATION</scope>
    <source>
        <strain evidence="17">ATCC 64411</strain>
    </source>
</reference>
<reference evidence="18" key="2">
    <citation type="submission" date="2010-05" db="EMBL/GenBank/DDBJ databases">
        <title>The genome sequence of Magnaporthe poae strain ATCC 64411.</title>
        <authorList>
            <person name="Ma L.-J."/>
            <person name="Dead R."/>
            <person name="Young S."/>
            <person name="Zeng Q."/>
            <person name="Koehrsen M."/>
            <person name="Alvarado L."/>
            <person name="Berlin A."/>
            <person name="Chapman S.B."/>
            <person name="Chen Z."/>
            <person name="Freedman E."/>
            <person name="Gellesch M."/>
            <person name="Goldberg J."/>
            <person name="Griggs A."/>
            <person name="Gujja S."/>
            <person name="Heilman E.R."/>
            <person name="Heiman D."/>
            <person name="Hepburn T."/>
            <person name="Howarth C."/>
            <person name="Jen D."/>
            <person name="Larson L."/>
            <person name="Mehta T."/>
            <person name="Neiman D."/>
            <person name="Pearson M."/>
            <person name="Roberts A."/>
            <person name="Saif S."/>
            <person name="Shea T."/>
            <person name="Shenoy N."/>
            <person name="Sisk P."/>
            <person name="Stolte C."/>
            <person name="Sykes S."/>
            <person name="Walk T."/>
            <person name="White J."/>
            <person name="Yandava C."/>
            <person name="Haas B."/>
            <person name="Nusbaum C."/>
            <person name="Birren B."/>
        </authorList>
    </citation>
    <scope>NUCLEOTIDE SEQUENCE [LARGE SCALE GENOMIC DNA]</scope>
    <source>
        <strain evidence="18">ATCC 64411 / 73-15</strain>
    </source>
</reference>
<evidence type="ECO:0000256" key="1">
    <source>
        <dbReference type="ARBA" id="ARBA00001336"/>
    </source>
</evidence>
<evidence type="ECO:0000256" key="13">
    <source>
        <dbReference type="ARBA" id="ARBA00023049"/>
    </source>
</evidence>
<dbReference type="PANTHER" id="PTHR23422">
    <property type="entry name" value="DIPEPTIDYL PEPTIDASE III-RELATED"/>
    <property type="match status" value="1"/>
</dbReference>
<accession>A0A0C4DTH9</accession>
<comment type="catalytic activity">
    <reaction evidence="1">
        <text>Release of an N-terminal dipeptide from a peptide comprising four or more residues, with broad specificity. Also acts on dipeptidyl 2-naphthylamides.</text>
        <dbReference type="EC" id="3.4.14.4"/>
    </reaction>
</comment>
<evidence type="ECO:0000256" key="2">
    <source>
        <dbReference type="ARBA" id="ARBA00001947"/>
    </source>
</evidence>
<organism evidence="17 18">
    <name type="scientific">Magnaporthiopsis poae (strain ATCC 64411 / 73-15)</name>
    <name type="common">Kentucky bluegrass fungus</name>
    <name type="synonym">Magnaporthe poae</name>
    <dbReference type="NCBI Taxonomy" id="644358"/>
    <lineage>
        <taxon>Eukaryota</taxon>
        <taxon>Fungi</taxon>
        <taxon>Dikarya</taxon>
        <taxon>Ascomycota</taxon>
        <taxon>Pezizomycotina</taxon>
        <taxon>Sordariomycetes</taxon>
        <taxon>Sordariomycetidae</taxon>
        <taxon>Magnaporthales</taxon>
        <taxon>Magnaporthaceae</taxon>
        <taxon>Magnaporthiopsis</taxon>
    </lineage>
</organism>
<proteinExistence type="inferred from homology"/>
<evidence type="ECO:0000256" key="10">
    <source>
        <dbReference type="ARBA" id="ARBA00022723"/>
    </source>
</evidence>
<dbReference type="GO" id="GO:0004177">
    <property type="term" value="F:aminopeptidase activity"/>
    <property type="evidence" value="ECO:0007669"/>
    <property type="project" value="UniProtKB-KW"/>
</dbReference>
<evidence type="ECO:0000256" key="5">
    <source>
        <dbReference type="ARBA" id="ARBA00012063"/>
    </source>
</evidence>
<dbReference type="FunFam" id="3.30.540.30:FF:000001">
    <property type="entry name" value="Dipeptidyl peptidase 3"/>
    <property type="match status" value="1"/>
</dbReference>
<dbReference type="VEuPathDB" id="FungiDB:MAPG_03247"/>
<dbReference type="GO" id="GO:0046872">
    <property type="term" value="F:metal ion binding"/>
    <property type="evidence" value="ECO:0007669"/>
    <property type="project" value="UniProtKB-KW"/>
</dbReference>
<dbReference type="EMBL" id="ADBL01000786">
    <property type="status" value="NOT_ANNOTATED_CDS"/>
    <property type="molecule type" value="Genomic_DNA"/>
</dbReference>
<sequence length="811" mass="89134">MYSPLLTGSLRKTGTSLSFNVPLIRPTPLLAAHLSLVSSMYSRLQHRHRAILCQSRQALRFLAHSSAHASNGYTISVAARPNRLRPRPILACARLFATSAMVLSAQELRGYLADSPPSVVRLEIAKHFDALSDKDKRYAHYISRASLAGNRIVLRQVSPEAESIYDLIISLHKTAAGDWKALGRKAGVSDEAVTHFLAYAAQFLGNAGNYKSFGDSKFLPRCQEADVAALAATDPVADRHYKATKGAIFSADKPGLLHLGFPEDGHLTTYYPDSPHITKEEIGAIAKFSEDKGLLPENTRVRKSADGQVFDILIASAQTSVPSGGGDIGTQTEFKLDGGALAGKTIRLVYGDYAAEMAVIARNITKAAENTDNETQQKMHRAYAASFDNGSLLSFKESQRQWIRDKCPVVECNIGFIETYRDPAGVRGEWEGFAAMVNFERTRAFGALVDAAPSLIPILPWSKDFEKNEFLSPDFTSLEVLTFCGSGAPAGINLPNYDDIRETEGFKNVSLGNVMSAKAPNEKIPFIAEEDLELFKKYRDDAFEVQVGLHELTGHGCGKLLQETAPGQYNFDINQPPVSPITNKPITTWYKPGQTWSSVFGGLAGAYEECRAELVAMYLGCEFSVLKIFGFGDGSVNMDGEAGDVLYASYLTMARMGLVSVEFWDPKSQKWGQPHCQARFAILRCFLEAGDGFCKLVHAKDGDLSDLTIKLDRSKILTTGRKAVGDFLQKIHIYKSTADVETGSKFFQDMSSVGLEYWGTKVRDVVVENKQPRKVFVQANTYMDEATGLVTLKEYDATPEGMIQSWADREA</sequence>
<comment type="cofactor">
    <cofactor evidence="2">
        <name>Zn(2+)</name>
        <dbReference type="ChEBI" id="CHEBI:29105"/>
    </cofactor>
</comment>
<keyword evidence="18" id="KW-1185">Reference proteome</keyword>